<dbReference type="PROSITE" id="PS51819">
    <property type="entry name" value="VOC"/>
    <property type="match status" value="2"/>
</dbReference>
<dbReference type="EMBL" id="CP013729">
    <property type="protein sequence ID" value="ALV08871.1"/>
    <property type="molecule type" value="Genomic_DNA"/>
</dbReference>
<sequence>MAFTPWDNPMGTDGFEFIEFAAPDPAALGALFTSMGFVAVARHRHKNVTLYRQGDVNFIVNAETDAFAQRFARLHGPSICAIAFRVKDAAFAYRRALELGAWGFDNKAGPMELNIPAIKGIGDSLIYFVDRWQGKNGAAPGEIGNISIYDVDFVPLLDEQGQPVASRPKGHGLTYIDHLTHNVFRGRMKEWAEFYERLFNFREVRYFDIEGKLTGLKSKAMTSPCGKIRIPINESSDDKSQIAEYLDLYHGEGIQHVALGTDNIYATVEGMISTGVQFQDTIDTYYDLVSKRLPEHQEPLDELRRLRILIDGAAHQGAPHELLLQIFTKEVIGPIFFELIQRKGNEGFGEGNFKALFESIELDQIRRGVLKAEA</sequence>
<dbReference type="Proteomes" id="UP000060699">
    <property type="component" value="Chromosome"/>
</dbReference>
<keyword evidence="6" id="KW-0223">Dioxygenase</keyword>
<keyword evidence="3" id="KW-0677">Repeat</keyword>
<evidence type="ECO:0000313" key="7">
    <source>
        <dbReference type="Proteomes" id="UP000060699"/>
    </source>
</evidence>
<dbReference type="PIRSF" id="PIRSF009283">
    <property type="entry name" value="HPP_dOase"/>
    <property type="match status" value="1"/>
</dbReference>
<evidence type="ECO:0000256" key="1">
    <source>
        <dbReference type="ARBA" id="ARBA00005877"/>
    </source>
</evidence>
<evidence type="ECO:0000313" key="6">
    <source>
        <dbReference type="EMBL" id="ALV08871.1"/>
    </source>
</evidence>
<dbReference type="AlphaFoldDB" id="A0A0U3LUW5"/>
<organism evidence="6 7">
    <name type="scientific">Roseateles depolymerans</name>
    <dbReference type="NCBI Taxonomy" id="76731"/>
    <lineage>
        <taxon>Bacteria</taxon>
        <taxon>Pseudomonadati</taxon>
        <taxon>Pseudomonadota</taxon>
        <taxon>Betaproteobacteria</taxon>
        <taxon>Burkholderiales</taxon>
        <taxon>Sphaerotilaceae</taxon>
        <taxon>Roseateles</taxon>
    </lineage>
</organism>
<dbReference type="InterPro" id="IPR029068">
    <property type="entry name" value="Glyas_Bleomycin-R_OHBP_Dase"/>
</dbReference>
<dbReference type="Pfam" id="PF14696">
    <property type="entry name" value="Glyoxalase_5"/>
    <property type="match status" value="1"/>
</dbReference>
<dbReference type="CDD" id="cd07250">
    <property type="entry name" value="HPPD_C_like"/>
    <property type="match status" value="1"/>
</dbReference>
<protein>
    <submittedName>
        <fullName evidence="6">4-hydroxyphenylpyruvate dioxygenase</fullName>
    </submittedName>
</protein>
<dbReference type="PANTHER" id="PTHR11959:SF1">
    <property type="entry name" value="4-HYDROXYPHENYLPYRUVATE DIOXYGENASE"/>
    <property type="match status" value="1"/>
</dbReference>
<feature type="binding site" evidence="5">
    <location>
        <position position="338"/>
    </location>
    <ligand>
        <name>Fe cation</name>
        <dbReference type="ChEBI" id="CHEBI:24875"/>
    </ligand>
</feature>
<evidence type="ECO:0000256" key="5">
    <source>
        <dbReference type="PIRSR" id="PIRSR009283-1"/>
    </source>
</evidence>
<dbReference type="KEGG" id="rdp:RD2015_4430"/>
<accession>A0A0U3LUW5</accession>
<keyword evidence="6" id="KW-0670">Pyruvate</keyword>
<dbReference type="InterPro" id="IPR037523">
    <property type="entry name" value="VOC_core"/>
</dbReference>
<dbReference type="InterPro" id="IPR004360">
    <property type="entry name" value="Glyas_Fos-R_dOase_dom"/>
</dbReference>
<name>A0A0U3LUW5_9BURK</name>
<dbReference type="GO" id="GO:0006572">
    <property type="term" value="P:L-tyrosine catabolic process"/>
    <property type="evidence" value="ECO:0007669"/>
    <property type="project" value="TreeGrafter"/>
</dbReference>
<evidence type="ECO:0000256" key="3">
    <source>
        <dbReference type="ARBA" id="ARBA00022737"/>
    </source>
</evidence>
<evidence type="ECO:0000256" key="2">
    <source>
        <dbReference type="ARBA" id="ARBA00022723"/>
    </source>
</evidence>
<feature type="binding site" evidence="5">
    <location>
        <position position="256"/>
    </location>
    <ligand>
        <name>Fe cation</name>
        <dbReference type="ChEBI" id="CHEBI:24875"/>
    </ligand>
</feature>
<dbReference type="CDD" id="cd08342">
    <property type="entry name" value="HPPD_N_like"/>
    <property type="match status" value="1"/>
</dbReference>
<dbReference type="InterPro" id="IPR005956">
    <property type="entry name" value="4OHPhenylPyrv_dOase"/>
</dbReference>
<dbReference type="STRING" id="76731.RD2015_4430"/>
<feature type="binding site" evidence="5">
    <location>
        <position position="178"/>
    </location>
    <ligand>
        <name>Fe cation</name>
        <dbReference type="ChEBI" id="CHEBI:24875"/>
    </ligand>
</feature>
<dbReference type="OrthoDB" id="9780241at2"/>
<proteinExistence type="inferred from homology"/>
<dbReference type="PANTHER" id="PTHR11959">
    <property type="entry name" value="4-HYDROXYPHENYLPYRUVATE DIOXYGENASE"/>
    <property type="match status" value="1"/>
</dbReference>
<keyword evidence="2 5" id="KW-0479">Metal-binding</keyword>
<gene>
    <name evidence="6" type="ORF">RD2015_4430</name>
</gene>
<keyword evidence="6" id="KW-0560">Oxidoreductase</keyword>
<reference evidence="6 7" key="1">
    <citation type="submission" date="2015-12" db="EMBL/GenBank/DDBJ databases">
        <title>Complete genome of Roseateles depolymerans KCTC 42856.</title>
        <authorList>
            <person name="Kim K.M."/>
        </authorList>
    </citation>
    <scope>NUCLEOTIDE SEQUENCE [LARGE SCALE GENOMIC DNA]</scope>
    <source>
        <strain evidence="6 7">KCTC 42856</strain>
    </source>
</reference>
<dbReference type="Gene3D" id="3.10.180.10">
    <property type="entry name" value="2,3-Dihydroxybiphenyl 1,2-Dioxygenase, domain 1"/>
    <property type="match status" value="2"/>
</dbReference>
<dbReference type="GO" id="GO:0003868">
    <property type="term" value="F:4-hydroxyphenylpyruvate dioxygenase activity"/>
    <property type="evidence" value="ECO:0007669"/>
    <property type="project" value="InterPro"/>
</dbReference>
<dbReference type="PATRIC" id="fig|76731.3.peg.4538"/>
<dbReference type="RefSeq" id="WP_058936746.1">
    <property type="nucleotide sequence ID" value="NZ_CP013729.1"/>
</dbReference>
<dbReference type="Pfam" id="PF00903">
    <property type="entry name" value="Glyoxalase"/>
    <property type="match status" value="1"/>
</dbReference>
<dbReference type="GO" id="GO:0046872">
    <property type="term" value="F:metal ion binding"/>
    <property type="evidence" value="ECO:0007669"/>
    <property type="project" value="UniProtKB-KW"/>
</dbReference>
<keyword evidence="7" id="KW-1185">Reference proteome</keyword>
<keyword evidence="4 5" id="KW-0408">Iron</keyword>
<evidence type="ECO:0000256" key="4">
    <source>
        <dbReference type="ARBA" id="ARBA00023004"/>
    </source>
</evidence>
<dbReference type="InterPro" id="IPR041735">
    <property type="entry name" value="4OHPhenylPyrv_dOase_C"/>
</dbReference>
<dbReference type="SUPFAM" id="SSF54593">
    <property type="entry name" value="Glyoxalase/Bleomycin resistance protein/Dihydroxybiphenyl dioxygenase"/>
    <property type="match status" value="1"/>
</dbReference>
<dbReference type="FunFam" id="3.10.180.10:FF:000007">
    <property type="entry name" value="4-hydroxyphenylpyruvate dioxygenase"/>
    <property type="match status" value="1"/>
</dbReference>
<comment type="cofactor">
    <cofactor evidence="5">
        <name>Fe cation</name>
        <dbReference type="ChEBI" id="CHEBI:24875"/>
    </cofactor>
    <text evidence="5">Binds 1 Fe cation per subunit.</text>
</comment>
<dbReference type="InterPro" id="IPR041736">
    <property type="entry name" value="4OHPhenylPyrv_dOase_N"/>
</dbReference>
<dbReference type="NCBIfam" id="TIGR01263">
    <property type="entry name" value="4HPPD"/>
    <property type="match status" value="1"/>
</dbReference>
<comment type="similarity">
    <text evidence="1">Belongs to the 4HPPD family.</text>
</comment>